<dbReference type="SUPFAM" id="SSF54373">
    <property type="entry name" value="FAD-linked reductases, C-terminal domain"/>
    <property type="match status" value="1"/>
</dbReference>
<evidence type="ECO:0000256" key="2">
    <source>
        <dbReference type="PIRSR" id="PIRSR000137-1"/>
    </source>
</evidence>
<dbReference type="PIRSF" id="PIRSF000137">
    <property type="entry name" value="Alcohol_oxidase"/>
    <property type="match status" value="1"/>
</dbReference>
<dbReference type="GO" id="GO:0050660">
    <property type="term" value="F:flavin adenine dinucleotide binding"/>
    <property type="evidence" value="ECO:0007669"/>
    <property type="project" value="InterPro"/>
</dbReference>
<dbReference type="OrthoDB" id="269227at2759"/>
<dbReference type="InterPro" id="IPR000172">
    <property type="entry name" value="GMC_OxRdtase_N"/>
</dbReference>
<dbReference type="PANTHER" id="PTHR11552:SF227">
    <property type="entry name" value="GLUCOSE DEHYDROGENASE [FAD, QUINONE]-LIKE PROTEIN"/>
    <property type="match status" value="1"/>
</dbReference>
<feature type="chain" id="PRO_5040114267" description="Glucose-methanol-choline oxidoreductase N-terminal domain-containing protein" evidence="3">
    <location>
        <begin position="17"/>
        <end position="620"/>
    </location>
</feature>
<reference evidence="5" key="1">
    <citation type="submission" date="2022-01" db="EMBL/GenBank/DDBJ databases">
        <authorList>
            <person name="King R."/>
        </authorList>
    </citation>
    <scope>NUCLEOTIDE SEQUENCE</scope>
</reference>
<accession>A0A9P0HRG9</accession>
<sequence>MKFIPVLLLGLHLAFGIPALLDTIQELYLQQGIPFRENAFLDNLPILPEYDFIIVGSGPAGSSIANRLTEVPQWNVLLLETGLEGNIYDDIPFFNEFTVLGNFSVNYDVERIETACLGLVDGICHWPSGNGVGGATLLNAMINTRGLPRDYDEWAQKGNPGWSYEELLPYFRKIENMSIPEFAASPYHSTTGPVHIQYPFSTEIGRRFLIAGQQLGYDIIDYNDPNTQVGFARTQATINGVKRHSAASAYLLPVKSRPNLHVVKNAFATKILTNLETRRVYGVEFIKDDKHRTVLAKNEVIVSGGAFGSPKLLMLSGIGPAQHLLEIGIPLVADLPVGHNLQEHPGTLITFLIDTPDSVVLQRLLSGLMTDFLQWINGEQGLYANNIAEALGYVQTKYATDERPDIELINFAATVAGDAGMFFRRSRNISREVFDKTFGPILQAHGFTIAPMLMYPKSRGYVKLRSSNPRDPLIIDGNFFSDPYDAAALIEGIRAAIKVGETAAFREIGTRLYTNPVHGCEQFVFNSDDYWDCVARSLTVQFHHQSGTCRMGPDPSSSVVDPRLRVHGLQGLRVADASIMPKLPGIHTMTPCYMIGEKAADLIKEDWGVLSTKKEFLVDF</sequence>
<comment type="similarity">
    <text evidence="1">Belongs to the GMC oxidoreductase family.</text>
</comment>
<evidence type="ECO:0000313" key="5">
    <source>
        <dbReference type="EMBL" id="CAH1406833.1"/>
    </source>
</evidence>
<dbReference type="Gene3D" id="3.50.50.60">
    <property type="entry name" value="FAD/NAD(P)-binding domain"/>
    <property type="match status" value="1"/>
</dbReference>
<dbReference type="InterPro" id="IPR007867">
    <property type="entry name" value="GMC_OxRtase_C"/>
</dbReference>
<evidence type="ECO:0000313" key="6">
    <source>
        <dbReference type="Proteomes" id="UP001152798"/>
    </source>
</evidence>
<dbReference type="Gene3D" id="3.30.560.10">
    <property type="entry name" value="Glucose Oxidase, domain 3"/>
    <property type="match status" value="1"/>
</dbReference>
<keyword evidence="3" id="KW-0732">Signal</keyword>
<feature type="active site" description="Proton acceptor" evidence="2">
    <location>
        <position position="587"/>
    </location>
</feature>
<dbReference type="Pfam" id="PF00732">
    <property type="entry name" value="GMC_oxred_N"/>
    <property type="match status" value="1"/>
</dbReference>
<dbReference type="PROSITE" id="PS00624">
    <property type="entry name" value="GMC_OXRED_2"/>
    <property type="match status" value="1"/>
</dbReference>
<protein>
    <recommendedName>
        <fullName evidence="4">Glucose-methanol-choline oxidoreductase N-terminal domain-containing protein</fullName>
    </recommendedName>
</protein>
<dbReference type="InterPro" id="IPR036188">
    <property type="entry name" value="FAD/NAD-bd_sf"/>
</dbReference>
<dbReference type="Pfam" id="PF05199">
    <property type="entry name" value="GMC_oxred_C"/>
    <property type="match status" value="1"/>
</dbReference>
<dbReference type="InterPro" id="IPR012132">
    <property type="entry name" value="GMC_OxRdtase"/>
</dbReference>
<evidence type="ECO:0000259" key="4">
    <source>
        <dbReference type="PROSITE" id="PS00624"/>
    </source>
</evidence>
<evidence type="ECO:0000256" key="1">
    <source>
        <dbReference type="ARBA" id="ARBA00010790"/>
    </source>
</evidence>
<gene>
    <name evidence="5" type="ORF">NEZAVI_LOCUS14680</name>
</gene>
<proteinExistence type="inferred from homology"/>
<organism evidence="5 6">
    <name type="scientific">Nezara viridula</name>
    <name type="common">Southern green stink bug</name>
    <name type="synonym">Cimex viridulus</name>
    <dbReference type="NCBI Taxonomy" id="85310"/>
    <lineage>
        <taxon>Eukaryota</taxon>
        <taxon>Metazoa</taxon>
        <taxon>Ecdysozoa</taxon>
        <taxon>Arthropoda</taxon>
        <taxon>Hexapoda</taxon>
        <taxon>Insecta</taxon>
        <taxon>Pterygota</taxon>
        <taxon>Neoptera</taxon>
        <taxon>Paraneoptera</taxon>
        <taxon>Hemiptera</taxon>
        <taxon>Heteroptera</taxon>
        <taxon>Panheteroptera</taxon>
        <taxon>Pentatomomorpha</taxon>
        <taxon>Pentatomoidea</taxon>
        <taxon>Pentatomidae</taxon>
        <taxon>Pentatominae</taxon>
        <taxon>Nezara</taxon>
    </lineage>
</organism>
<feature type="domain" description="Glucose-methanol-choline oxidoreductase N-terminal" evidence="4">
    <location>
        <begin position="305"/>
        <end position="319"/>
    </location>
</feature>
<dbReference type="PANTHER" id="PTHR11552">
    <property type="entry name" value="GLUCOSE-METHANOL-CHOLINE GMC OXIDOREDUCTASE"/>
    <property type="match status" value="1"/>
</dbReference>
<dbReference type="SUPFAM" id="SSF51905">
    <property type="entry name" value="FAD/NAD(P)-binding domain"/>
    <property type="match status" value="1"/>
</dbReference>
<dbReference type="EMBL" id="OV725083">
    <property type="protein sequence ID" value="CAH1406833.1"/>
    <property type="molecule type" value="Genomic_DNA"/>
</dbReference>
<name>A0A9P0HRG9_NEZVI</name>
<feature type="active site" description="Proton donor" evidence="2">
    <location>
        <position position="544"/>
    </location>
</feature>
<dbReference type="AlphaFoldDB" id="A0A9P0HRG9"/>
<keyword evidence="6" id="KW-1185">Reference proteome</keyword>
<evidence type="ECO:0000256" key="3">
    <source>
        <dbReference type="SAM" id="SignalP"/>
    </source>
</evidence>
<dbReference type="Proteomes" id="UP001152798">
    <property type="component" value="Chromosome 7"/>
</dbReference>
<dbReference type="GO" id="GO:0016614">
    <property type="term" value="F:oxidoreductase activity, acting on CH-OH group of donors"/>
    <property type="evidence" value="ECO:0007669"/>
    <property type="project" value="InterPro"/>
</dbReference>
<feature type="signal peptide" evidence="3">
    <location>
        <begin position="1"/>
        <end position="16"/>
    </location>
</feature>